<feature type="compositionally biased region" description="Basic residues" evidence="1">
    <location>
        <begin position="207"/>
        <end position="216"/>
    </location>
</feature>
<dbReference type="EMBL" id="JABSTU010000009">
    <property type="protein sequence ID" value="KAH8021528.1"/>
    <property type="molecule type" value="Genomic_DNA"/>
</dbReference>
<proteinExistence type="predicted"/>
<evidence type="ECO:0000313" key="3">
    <source>
        <dbReference type="EMBL" id="KAH8021528.1"/>
    </source>
</evidence>
<dbReference type="SUPFAM" id="SSF46565">
    <property type="entry name" value="Chaperone J-domain"/>
    <property type="match status" value="1"/>
</dbReference>
<gene>
    <name evidence="3" type="ORF">HPB51_015924</name>
</gene>
<feature type="region of interest" description="Disordered" evidence="1">
    <location>
        <begin position="174"/>
        <end position="222"/>
    </location>
</feature>
<dbReference type="GO" id="GO:0005634">
    <property type="term" value="C:nucleus"/>
    <property type="evidence" value="ECO:0007669"/>
    <property type="project" value="TreeGrafter"/>
</dbReference>
<dbReference type="InterPro" id="IPR001623">
    <property type="entry name" value="DnaJ_domain"/>
</dbReference>
<reference evidence="3" key="1">
    <citation type="journal article" date="2020" name="Cell">
        <title>Large-Scale Comparative Analyses of Tick Genomes Elucidate Their Genetic Diversity and Vector Capacities.</title>
        <authorList>
            <consortium name="Tick Genome and Microbiome Consortium (TIGMIC)"/>
            <person name="Jia N."/>
            <person name="Wang J."/>
            <person name="Shi W."/>
            <person name="Du L."/>
            <person name="Sun Y."/>
            <person name="Zhan W."/>
            <person name="Jiang J.F."/>
            <person name="Wang Q."/>
            <person name="Zhang B."/>
            <person name="Ji P."/>
            <person name="Bell-Sakyi L."/>
            <person name="Cui X.M."/>
            <person name="Yuan T.T."/>
            <person name="Jiang B.G."/>
            <person name="Yang W.F."/>
            <person name="Lam T.T."/>
            <person name="Chang Q.C."/>
            <person name="Ding S.J."/>
            <person name="Wang X.J."/>
            <person name="Zhu J.G."/>
            <person name="Ruan X.D."/>
            <person name="Zhao L."/>
            <person name="Wei J.T."/>
            <person name="Ye R.Z."/>
            <person name="Que T.C."/>
            <person name="Du C.H."/>
            <person name="Zhou Y.H."/>
            <person name="Cheng J.X."/>
            <person name="Dai P.F."/>
            <person name="Guo W.B."/>
            <person name="Han X.H."/>
            <person name="Huang E.J."/>
            <person name="Li L.F."/>
            <person name="Wei W."/>
            <person name="Gao Y.C."/>
            <person name="Liu J.Z."/>
            <person name="Shao H.Z."/>
            <person name="Wang X."/>
            <person name="Wang C.C."/>
            <person name="Yang T.C."/>
            <person name="Huo Q.B."/>
            <person name="Li W."/>
            <person name="Chen H.Y."/>
            <person name="Chen S.E."/>
            <person name="Zhou L.G."/>
            <person name="Ni X.B."/>
            <person name="Tian J.H."/>
            <person name="Sheng Y."/>
            <person name="Liu T."/>
            <person name="Pan Y.S."/>
            <person name="Xia L.Y."/>
            <person name="Li J."/>
            <person name="Zhao F."/>
            <person name="Cao W.C."/>
        </authorList>
    </citation>
    <scope>NUCLEOTIDE SEQUENCE</scope>
    <source>
        <strain evidence="3">Rmic-2018</strain>
    </source>
</reference>
<comment type="caution">
    <text evidence="3">The sequence shown here is derived from an EMBL/GenBank/DDBJ whole genome shotgun (WGS) entry which is preliminary data.</text>
</comment>
<feature type="region of interest" description="Disordered" evidence="1">
    <location>
        <begin position="135"/>
        <end position="155"/>
    </location>
</feature>
<evidence type="ECO:0000259" key="2">
    <source>
        <dbReference type="PROSITE" id="PS50076"/>
    </source>
</evidence>
<keyword evidence="4" id="KW-1185">Reference proteome</keyword>
<feature type="domain" description="J" evidence="2">
    <location>
        <begin position="58"/>
        <end position="125"/>
    </location>
</feature>
<protein>
    <recommendedName>
        <fullName evidence="2">J domain-containing protein</fullName>
    </recommendedName>
</protein>
<dbReference type="AlphaFoldDB" id="A0A9J6DHT1"/>
<dbReference type="SMART" id="SM00271">
    <property type="entry name" value="DnaJ"/>
    <property type="match status" value="1"/>
</dbReference>
<evidence type="ECO:0000313" key="4">
    <source>
        <dbReference type="Proteomes" id="UP000821866"/>
    </source>
</evidence>
<dbReference type="FunFam" id="1.10.287.110:FF:000112">
    <property type="entry name" value="Uncharacterized protein, isoform A"/>
    <property type="match status" value="1"/>
</dbReference>
<dbReference type="PANTHER" id="PTHR15606">
    <property type="entry name" value="DNAJ HOMOLOG SUBFAMILY C MEMBER 8/LIPOPOLYSACCHARIDE SPECIFIC RESPONSE-7-RELATED"/>
    <property type="match status" value="1"/>
</dbReference>
<dbReference type="Gene3D" id="1.10.287.110">
    <property type="entry name" value="DnaJ domain"/>
    <property type="match status" value="1"/>
</dbReference>
<dbReference type="CDD" id="cd06257">
    <property type="entry name" value="DnaJ"/>
    <property type="match status" value="1"/>
</dbReference>
<dbReference type="InterPro" id="IPR036869">
    <property type="entry name" value="J_dom_sf"/>
</dbReference>
<accession>A0A9J6DHT1</accession>
<dbReference type="Pfam" id="PF00226">
    <property type="entry name" value="DnaJ"/>
    <property type="match status" value="1"/>
</dbReference>
<dbReference type="PRINTS" id="PR00625">
    <property type="entry name" value="JDOMAIN"/>
</dbReference>
<reference evidence="3" key="2">
    <citation type="submission" date="2021-09" db="EMBL/GenBank/DDBJ databases">
        <authorList>
            <person name="Jia N."/>
            <person name="Wang J."/>
            <person name="Shi W."/>
            <person name="Du L."/>
            <person name="Sun Y."/>
            <person name="Zhan W."/>
            <person name="Jiang J."/>
            <person name="Wang Q."/>
            <person name="Zhang B."/>
            <person name="Ji P."/>
            <person name="Sakyi L.B."/>
            <person name="Cui X."/>
            <person name="Yuan T."/>
            <person name="Jiang B."/>
            <person name="Yang W."/>
            <person name="Lam T.T.-Y."/>
            <person name="Chang Q."/>
            <person name="Ding S."/>
            <person name="Wang X."/>
            <person name="Zhu J."/>
            <person name="Ruan X."/>
            <person name="Zhao L."/>
            <person name="Wei J."/>
            <person name="Que T."/>
            <person name="Du C."/>
            <person name="Cheng J."/>
            <person name="Dai P."/>
            <person name="Han X."/>
            <person name="Huang E."/>
            <person name="Gao Y."/>
            <person name="Liu J."/>
            <person name="Shao H."/>
            <person name="Ye R."/>
            <person name="Li L."/>
            <person name="Wei W."/>
            <person name="Wang X."/>
            <person name="Wang C."/>
            <person name="Huo Q."/>
            <person name="Li W."/>
            <person name="Guo W."/>
            <person name="Chen H."/>
            <person name="Chen S."/>
            <person name="Zhou L."/>
            <person name="Zhou L."/>
            <person name="Ni X."/>
            <person name="Tian J."/>
            <person name="Zhou Y."/>
            <person name="Sheng Y."/>
            <person name="Liu T."/>
            <person name="Pan Y."/>
            <person name="Xia L."/>
            <person name="Li J."/>
            <person name="Zhao F."/>
            <person name="Cao W."/>
        </authorList>
    </citation>
    <scope>NUCLEOTIDE SEQUENCE</scope>
    <source>
        <strain evidence="3">Rmic-2018</strain>
        <tissue evidence="3">Larvae</tissue>
    </source>
</reference>
<feature type="compositionally biased region" description="Polar residues" evidence="1">
    <location>
        <begin position="197"/>
        <end position="206"/>
    </location>
</feature>
<dbReference type="PROSITE" id="PS50076">
    <property type="entry name" value="DNAJ_2"/>
    <property type="match status" value="1"/>
</dbReference>
<dbReference type="VEuPathDB" id="VectorBase:LOC119174814"/>
<dbReference type="PANTHER" id="PTHR15606:SF4">
    <property type="entry name" value="DNAJ HOMOLOG SUBFAMILY C MEMBER 8"/>
    <property type="match status" value="1"/>
</dbReference>
<feature type="compositionally biased region" description="Basic and acidic residues" evidence="1">
    <location>
        <begin position="174"/>
        <end position="196"/>
    </location>
</feature>
<sequence length="222" mass="26110">MAASTDGASSDLIKPVNDNLLQSFFTEVKEIEKRDSVLTPKQQIDRLLRPGSTYFNLNPFEVLQISPEAPIEDVKKQYRRLSILVHPDKNPDDRERAQKAFDVINKAYKSLEDEQQRQRALEVIEEAKGRTDLMIEEKRKKQRKAGKGDKVEEDDPEKYNHAIYVLTTKLFADMERKRRQQEDRDQEERHESRENRVSSWKNFQTGKKSKAFKPPKHRAETR</sequence>
<dbReference type="Proteomes" id="UP000821866">
    <property type="component" value="Chromosome 7"/>
</dbReference>
<organism evidence="3 4">
    <name type="scientific">Rhipicephalus microplus</name>
    <name type="common">Cattle tick</name>
    <name type="synonym">Boophilus microplus</name>
    <dbReference type="NCBI Taxonomy" id="6941"/>
    <lineage>
        <taxon>Eukaryota</taxon>
        <taxon>Metazoa</taxon>
        <taxon>Ecdysozoa</taxon>
        <taxon>Arthropoda</taxon>
        <taxon>Chelicerata</taxon>
        <taxon>Arachnida</taxon>
        <taxon>Acari</taxon>
        <taxon>Parasitiformes</taxon>
        <taxon>Ixodida</taxon>
        <taxon>Ixodoidea</taxon>
        <taxon>Ixodidae</taxon>
        <taxon>Rhipicephalinae</taxon>
        <taxon>Rhipicephalus</taxon>
        <taxon>Boophilus</taxon>
    </lineage>
</organism>
<name>A0A9J6DHT1_RHIMP</name>
<evidence type="ECO:0000256" key="1">
    <source>
        <dbReference type="SAM" id="MobiDB-lite"/>
    </source>
</evidence>
<dbReference type="InterPro" id="IPR042858">
    <property type="entry name" value="DNAJC8"/>
</dbReference>